<organism evidence="8 9">
    <name type="scientific">Acanthopleuribacter pedis</name>
    <dbReference type="NCBI Taxonomy" id="442870"/>
    <lineage>
        <taxon>Bacteria</taxon>
        <taxon>Pseudomonadati</taxon>
        <taxon>Acidobacteriota</taxon>
        <taxon>Holophagae</taxon>
        <taxon>Acanthopleuribacterales</taxon>
        <taxon>Acanthopleuribacteraceae</taxon>
        <taxon>Acanthopleuribacter</taxon>
    </lineage>
</organism>
<evidence type="ECO:0000259" key="6">
    <source>
        <dbReference type="PROSITE" id="PS50111"/>
    </source>
</evidence>
<evidence type="ECO:0000256" key="2">
    <source>
        <dbReference type="ARBA" id="ARBA00029447"/>
    </source>
</evidence>
<feature type="coiled-coil region" evidence="4">
    <location>
        <begin position="129"/>
        <end position="163"/>
    </location>
</feature>
<dbReference type="SUPFAM" id="SSF58104">
    <property type="entry name" value="Methyl-accepting chemotaxis protein (MCP) signaling domain"/>
    <property type="match status" value="1"/>
</dbReference>
<feature type="coiled-coil region" evidence="4">
    <location>
        <begin position="362"/>
        <end position="407"/>
    </location>
</feature>
<evidence type="ECO:0000259" key="7">
    <source>
        <dbReference type="PROSITE" id="PS50885"/>
    </source>
</evidence>
<evidence type="ECO:0000313" key="9">
    <source>
        <dbReference type="Proteomes" id="UP000664417"/>
    </source>
</evidence>
<dbReference type="SMART" id="SM00283">
    <property type="entry name" value="MA"/>
    <property type="match status" value="1"/>
</dbReference>
<dbReference type="PROSITE" id="PS50111">
    <property type="entry name" value="CHEMOTAXIS_TRANSDUC_2"/>
    <property type="match status" value="1"/>
</dbReference>
<keyword evidence="9" id="KW-1185">Reference proteome</keyword>
<evidence type="ECO:0000313" key="8">
    <source>
        <dbReference type="EMBL" id="MBO1319637.1"/>
    </source>
</evidence>
<dbReference type="Gene3D" id="1.10.8.500">
    <property type="entry name" value="HAMP domain in histidine kinase"/>
    <property type="match status" value="1"/>
</dbReference>
<dbReference type="CDD" id="cd06225">
    <property type="entry name" value="HAMP"/>
    <property type="match status" value="1"/>
</dbReference>
<keyword evidence="5" id="KW-1133">Transmembrane helix</keyword>
<dbReference type="Pfam" id="PF00015">
    <property type="entry name" value="MCPsignal"/>
    <property type="match status" value="1"/>
</dbReference>
<feature type="domain" description="HAMP" evidence="7">
    <location>
        <begin position="237"/>
        <end position="290"/>
    </location>
</feature>
<dbReference type="PANTHER" id="PTHR32089:SF112">
    <property type="entry name" value="LYSOZYME-LIKE PROTEIN-RELATED"/>
    <property type="match status" value="1"/>
</dbReference>
<evidence type="ECO:0000256" key="5">
    <source>
        <dbReference type="SAM" id="Phobius"/>
    </source>
</evidence>
<dbReference type="RefSeq" id="WP_207859543.1">
    <property type="nucleotide sequence ID" value="NZ_JAFREP010000013.1"/>
</dbReference>
<dbReference type="InterPro" id="IPR004089">
    <property type="entry name" value="MCPsignal_dom"/>
</dbReference>
<feature type="transmembrane region" description="Helical" evidence="5">
    <location>
        <begin position="14"/>
        <end position="31"/>
    </location>
</feature>
<dbReference type="GO" id="GO:0016020">
    <property type="term" value="C:membrane"/>
    <property type="evidence" value="ECO:0007669"/>
    <property type="project" value="InterPro"/>
</dbReference>
<dbReference type="SMART" id="SM00304">
    <property type="entry name" value="HAMP"/>
    <property type="match status" value="2"/>
</dbReference>
<gene>
    <name evidence="8" type="ORF">J3U88_14270</name>
</gene>
<accession>A0A8J7U3H4</accession>
<feature type="domain" description="Methyl-accepting transducer" evidence="6">
    <location>
        <begin position="316"/>
        <end position="545"/>
    </location>
</feature>
<dbReference type="GO" id="GO:0007165">
    <property type="term" value="P:signal transduction"/>
    <property type="evidence" value="ECO:0007669"/>
    <property type="project" value="UniProtKB-KW"/>
</dbReference>
<dbReference type="Gene3D" id="1.10.287.950">
    <property type="entry name" value="Methyl-accepting chemotaxis protein"/>
    <property type="match status" value="1"/>
</dbReference>
<comment type="similarity">
    <text evidence="2">Belongs to the methyl-accepting chemotaxis (MCP) protein family.</text>
</comment>
<keyword evidence="5" id="KW-0812">Transmembrane</keyword>
<dbReference type="InterPro" id="IPR003660">
    <property type="entry name" value="HAMP_dom"/>
</dbReference>
<dbReference type="PANTHER" id="PTHR32089">
    <property type="entry name" value="METHYL-ACCEPTING CHEMOTAXIS PROTEIN MCPB"/>
    <property type="match status" value="1"/>
</dbReference>
<reference evidence="8" key="1">
    <citation type="submission" date="2021-03" db="EMBL/GenBank/DDBJ databases">
        <authorList>
            <person name="Wang G."/>
        </authorList>
    </citation>
    <scope>NUCLEOTIDE SEQUENCE</scope>
    <source>
        <strain evidence="8">KCTC 12899</strain>
    </source>
</reference>
<name>A0A8J7U3H4_9BACT</name>
<keyword evidence="5" id="KW-0472">Membrane</keyword>
<proteinExistence type="inferred from homology"/>
<keyword evidence="1 3" id="KW-0807">Transducer</keyword>
<comment type="caution">
    <text evidence="8">The sequence shown here is derived from an EMBL/GenBank/DDBJ whole genome shotgun (WGS) entry which is preliminary data.</text>
</comment>
<evidence type="ECO:0000256" key="3">
    <source>
        <dbReference type="PROSITE-ProRule" id="PRU00284"/>
    </source>
</evidence>
<dbReference type="AlphaFoldDB" id="A0A8J7U3H4"/>
<sequence length="588" mass="65575">MLHWINSIRVRDRLLILGLGVVAVFISLNIYQFRDFQHARETVDRLYWQNFTTAIAIKDTRYAVSQITDSAIALASETVLFEDGKNEILHHAQGNDVQVGIHGAWKSWNDHYQSMEFVMVHTVNGKEQTVKEKETVERLKNQVTEFTEQLKTLEAALLETDEDDFEASDISPITNQMAYLGVELEETLQLAVKLENAKINAIQDEFRVKLDADLTFVFRAMIAISIAAVLAMLWLAHSISSPLKQLQRAFSNFLETGNLNQKITIEQGDEIGELARHFNEFIDKLAGIIHNVKENSQVLLESSRHLSLAADKMGDNTQIASQQVNGISSLVTEMNMHMEQAQLGTEDVSENTTTLTSSMEKMTEAMNQINRITEQAAKISSEAMSKLETANEQIAQLENTSTQVTRIVSTIEQIADNCKMLALNAGIEAVRVGEVGKGFTVVANEVKNLSKQTSDEVGIIAAHIQSMVDATVKTREAADGVNQTIRTLTENNQTIAQSVGRHLETTHRVMQTTRSNAGYLSEVTESVEQANELFRKVADRDSRHEANIAKLLKQVESMSSEVSVVRKDAKELAELAQKLDEQVAGFQV</sequence>
<dbReference type="EMBL" id="JAFREP010000013">
    <property type="protein sequence ID" value="MBO1319637.1"/>
    <property type="molecule type" value="Genomic_DNA"/>
</dbReference>
<evidence type="ECO:0000256" key="4">
    <source>
        <dbReference type="SAM" id="Coils"/>
    </source>
</evidence>
<dbReference type="Proteomes" id="UP000664417">
    <property type="component" value="Unassembled WGS sequence"/>
</dbReference>
<dbReference type="Pfam" id="PF00672">
    <property type="entry name" value="HAMP"/>
    <property type="match status" value="1"/>
</dbReference>
<feature type="transmembrane region" description="Helical" evidence="5">
    <location>
        <begin position="216"/>
        <end position="236"/>
    </location>
</feature>
<protein>
    <submittedName>
        <fullName evidence="8">Methyl-accepting chemotaxis protein</fullName>
    </submittedName>
</protein>
<evidence type="ECO:0000256" key="1">
    <source>
        <dbReference type="ARBA" id="ARBA00023224"/>
    </source>
</evidence>
<dbReference type="PROSITE" id="PS50885">
    <property type="entry name" value="HAMP"/>
    <property type="match status" value="1"/>
</dbReference>
<keyword evidence="4" id="KW-0175">Coiled coil</keyword>